<evidence type="ECO:0000313" key="5">
    <source>
        <dbReference type="Proteomes" id="UP000288859"/>
    </source>
</evidence>
<dbReference type="SUPFAM" id="SSF51735">
    <property type="entry name" value="NAD(P)-binding Rossmann-fold domains"/>
    <property type="match status" value="1"/>
</dbReference>
<dbReference type="PROSITE" id="PS00061">
    <property type="entry name" value="ADH_SHORT"/>
    <property type="match status" value="1"/>
</dbReference>
<dbReference type="PRINTS" id="PR00081">
    <property type="entry name" value="GDHRDH"/>
</dbReference>
<dbReference type="OrthoDB" id="153074at2759"/>
<dbReference type="InterPro" id="IPR020904">
    <property type="entry name" value="Sc_DH/Rdtase_CS"/>
</dbReference>
<accession>A0A438NHG6</accession>
<dbReference type="Gene3D" id="3.40.50.720">
    <property type="entry name" value="NAD(P)-binding Rossmann-like Domain"/>
    <property type="match status" value="1"/>
</dbReference>
<proteinExistence type="inferred from homology"/>
<evidence type="ECO:0000313" key="4">
    <source>
        <dbReference type="EMBL" id="RVX75168.1"/>
    </source>
</evidence>
<evidence type="ECO:0000256" key="1">
    <source>
        <dbReference type="ARBA" id="ARBA00006484"/>
    </source>
</evidence>
<protein>
    <submittedName>
        <fullName evidence="4">Uncharacterized protein</fullName>
    </submittedName>
</protein>
<evidence type="ECO:0000256" key="2">
    <source>
        <dbReference type="ARBA" id="ARBA00022857"/>
    </source>
</evidence>
<dbReference type="CDD" id="cd05233">
    <property type="entry name" value="SDR_c"/>
    <property type="match status" value="1"/>
</dbReference>
<name>A0A438NHG6_EXOME</name>
<gene>
    <name evidence="4" type="ORF">B0A52_00520</name>
</gene>
<dbReference type="AlphaFoldDB" id="A0A438NHG6"/>
<dbReference type="GO" id="GO:0050664">
    <property type="term" value="F:oxidoreductase activity, acting on NAD(P)H, oxygen as acceptor"/>
    <property type="evidence" value="ECO:0007669"/>
    <property type="project" value="TreeGrafter"/>
</dbReference>
<dbReference type="InterPro" id="IPR036291">
    <property type="entry name" value="NAD(P)-bd_dom_sf"/>
</dbReference>
<dbReference type="PANTHER" id="PTHR43008">
    <property type="entry name" value="BENZIL REDUCTASE"/>
    <property type="match status" value="1"/>
</dbReference>
<comment type="similarity">
    <text evidence="1">Belongs to the short-chain dehydrogenases/reductases (SDR) family.</text>
</comment>
<dbReference type="GO" id="GO:0016616">
    <property type="term" value="F:oxidoreductase activity, acting on the CH-OH group of donors, NAD or NADP as acceptor"/>
    <property type="evidence" value="ECO:0007669"/>
    <property type="project" value="UniProtKB-ARBA"/>
</dbReference>
<dbReference type="Pfam" id="PF00106">
    <property type="entry name" value="adh_short"/>
    <property type="match status" value="1"/>
</dbReference>
<dbReference type="PANTHER" id="PTHR43008:SF8">
    <property type="entry name" value="BENZIL REDUCTASE ((S)-BENZOIN FORMING) IRC24"/>
    <property type="match status" value="1"/>
</dbReference>
<sequence>MTMGKRVLVVGGGMGIGEHITNFLLQQHHAKVVIFSLYVTEELQKSISTSSQVRIVQGDATSEDDRAKAMEAVHSFLGGLDSLICTVGIMGQVQRVAQMSPESIVRTYSVNVFAPMLLCQLFLPDLRQSRGNIIILSSAVDRNIKYAGWMQYCSTKAALTRFIEVLGHEESDVKVLGVYPGLTRTTMIDDMVARKYAGIMRDDEVQKFVDWDRDQGMEPPEWCANSVAKMSMGEVEVSINGVCQYYYEYDPDFKVVAGTSKL</sequence>
<dbReference type="Proteomes" id="UP000288859">
    <property type="component" value="Unassembled WGS sequence"/>
</dbReference>
<evidence type="ECO:0000256" key="3">
    <source>
        <dbReference type="ARBA" id="ARBA00023002"/>
    </source>
</evidence>
<reference evidence="4 5" key="1">
    <citation type="submission" date="2017-03" db="EMBL/GenBank/DDBJ databases">
        <title>Genomes of endolithic fungi from Antarctica.</title>
        <authorList>
            <person name="Coleine C."/>
            <person name="Masonjones S."/>
            <person name="Stajich J.E."/>
        </authorList>
    </citation>
    <scope>NUCLEOTIDE SEQUENCE [LARGE SCALE GENOMIC DNA]</scope>
    <source>
        <strain evidence="4 5">CCFEE 6314</strain>
    </source>
</reference>
<comment type="caution">
    <text evidence="4">The sequence shown here is derived from an EMBL/GenBank/DDBJ whole genome shotgun (WGS) entry which is preliminary data.</text>
</comment>
<dbReference type="InterPro" id="IPR002347">
    <property type="entry name" value="SDR_fam"/>
</dbReference>
<keyword evidence="2" id="KW-0521">NADP</keyword>
<dbReference type="EMBL" id="NAJM01000002">
    <property type="protein sequence ID" value="RVX75168.1"/>
    <property type="molecule type" value="Genomic_DNA"/>
</dbReference>
<organism evidence="4 5">
    <name type="scientific">Exophiala mesophila</name>
    <name type="common">Black yeast-like fungus</name>
    <dbReference type="NCBI Taxonomy" id="212818"/>
    <lineage>
        <taxon>Eukaryota</taxon>
        <taxon>Fungi</taxon>
        <taxon>Dikarya</taxon>
        <taxon>Ascomycota</taxon>
        <taxon>Pezizomycotina</taxon>
        <taxon>Eurotiomycetes</taxon>
        <taxon>Chaetothyriomycetidae</taxon>
        <taxon>Chaetothyriales</taxon>
        <taxon>Herpotrichiellaceae</taxon>
        <taxon>Exophiala</taxon>
    </lineage>
</organism>
<dbReference type="VEuPathDB" id="FungiDB:PV10_00669"/>
<keyword evidence="3" id="KW-0560">Oxidoreductase</keyword>